<evidence type="ECO:0000313" key="1">
    <source>
        <dbReference type="EMBL" id="MET4724774.1"/>
    </source>
</evidence>
<accession>A0ABV2S6F4</accession>
<dbReference type="Proteomes" id="UP001549291">
    <property type="component" value="Unassembled WGS sequence"/>
</dbReference>
<name>A0ABV2S6F4_BRAJP</name>
<gene>
    <name evidence="1" type="ORF">ABIF63_008880</name>
</gene>
<protein>
    <submittedName>
        <fullName evidence="1">Uncharacterized protein</fullName>
    </submittedName>
</protein>
<dbReference type="EMBL" id="JBEPTQ010000002">
    <property type="protein sequence ID" value="MET4724774.1"/>
    <property type="molecule type" value="Genomic_DNA"/>
</dbReference>
<evidence type="ECO:0000313" key="2">
    <source>
        <dbReference type="Proteomes" id="UP001549291"/>
    </source>
</evidence>
<reference evidence="1 2" key="1">
    <citation type="submission" date="2024-06" db="EMBL/GenBank/DDBJ databases">
        <title>Genomic Encyclopedia of Type Strains, Phase V (KMG-V): Genome sequencing to study the core and pangenomes of soil and plant-associated prokaryotes.</title>
        <authorList>
            <person name="Whitman W."/>
        </authorList>
    </citation>
    <scope>NUCLEOTIDE SEQUENCE [LARGE SCALE GENOMIC DNA]</scope>
    <source>
        <strain evidence="1 2">USDA 160</strain>
    </source>
</reference>
<proteinExistence type="predicted"/>
<sequence length="101" mass="11446">MKAHKKSSVLRAALQAHHDRMTIKPVAHVTSAALNSDRDISRYLRSRKVAQRALIVLTQLGEVRNGPFQEQCRKFGGDAKIQNCVFRSLFFELVKNGRTAR</sequence>
<keyword evidence="2" id="KW-1185">Reference proteome</keyword>
<comment type="caution">
    <text evidence="1">The sequence shown here is derived from an EMBL/GenBank/DDBJ whole genome shotgun (WGS) entry which is preliminary data.</text>
</comment>
<organism evidence="1 2">
    <name type="scientific">Bradyrhizobium japonicum</name>
    <dbReference type="NCBI Taxonomy" id="375"/>
    <lineage>
        <taxon>Bacteria</taxon>
        <taxon>Pseudomonadati</taxon>
        <taxon>Pseudomonadota</taxon>
        <taxon>Alphaproteobacteria</taxon>
        <taxon>Hyphomicrobiales</taxon>
        <taxon>Nitrobacteraceae</taxon>
        <taxon>Bradyrhizobium</taxon>
    </lineage>
</organism>